<accession>A0ABW2TQ80</accession>
<protein>
    <submittedName>
        <fullName evidence="1">Uncharacterized protein</fullName>
    </submittedName>
</protein>
<gene>
    <name evidence="1" type="ORF">ACFQV2_20445</name>
</gene>
<keyword evidence="2" id="KW-1185">Reference proteome</keyword>
<sequence length="78" mass="8380">MPRPRRHPDDRGLVAPANATGATTVSADHVAGVVEAAVGTDRFYLFTNPDTPDRLADQFDDVWRHTGAGSPRPQEAPS</sequence>
<dbReference type="EMBL" id="JBHTEY010000004">
    <property type="protein sequence ID" value="MFC7615514.1"/>
    <property type="molecule type" value="Genomic_DNA"/>
</dbReference>
<dbReference type="Proteomes" id="UP001596512">
    <property type="component" value="Unassembled WGS sequence"/>
</dbReference>
<comment type="caution">
    <text evidence="1">The sequence shown here is derived from an EMBL/GenBank/DDBJ whole genome shotgun (WGS) entry which is preliminary data.</text>
</comment>
<reference evidence="2" key="1">
    <citation type="journal article" date="2019" name="Int. J. Syst. Evol. Microbiol.">
        <title>The Global Catalogue of Microorganisms (GCM) 10K type strain sequencing project: providing services to taxonomists for standard genome sequencing and annotation.</title>
        <authorList>
            <consortium name="The Broad Institute Genomics Platform"/>
            <consortium name="The Broad Institute Genome Sequencing Center for Infectious Disease"/>
            <person name="Wu L."/>
            <person name="Ma J."/>
        </authorList>
    </citation>
    <scope>NUCLEOTIDE SEQUENCE [LARGE SCALE GENOMIC DNA]</scope>
    <source>
        <strain evidence="2">JCM 17695</strain>
    </source>
</reference>
<evidence type="ECO:0000313" key="2">
    <source>
        <dbReference type="Proteomes" id="UP001596512"/>
    </source>
</evidence>
<evidence type="ECO:0000313" key="1">
    <source>
        <dbReference type="EMBL" id="MFC7615514.1"/>
    </source>
</evidence>
<name>A0ABW2TQ80_9PSEU</name>
<organism evidence="1 2">
    <name type="scientific">Actinokineospora soli</name>
    <dbReference type="NCBI Taxonomy" id="1048753"/>
    <lineage>
        <taxon>Bacteria</taxon>
        <taxon>Bacillati</taxon>
        <taxon>Actinomycetota</taxon>
        <taxon>Actinomycetes</taxon>
        <taxon>Pseudonocardiales</taxon>
        <taxon>Pseudonocardiaceae</taxon>
        <taxon>Actinokineospora</taxon>
    </lineage>
</organism>
<proteinExistence type="predicted"/>